<gene>
    <name evidence="14" type="ORF">Fmac_022778</name>
</gene>
<dbReference type="Pfam" id="PF02463">
    <property type="entry name" value="SMC_N"/>
    <property type="match status" value="1"/>
</dbReference>
<dbReference type="AlphaFoldDB" id="A0ABD1M0P0"/>
<dbReference type="SUPFAM" id="SSF52540">
    <property type="entry name" value="P-loop containing nucleoside triphosphate hydrolases"/>
    <property type="match status" value="1"/>
</dbReference>
<feature type="coiled-coil region" evidence="12">
    <location>
        <begin position="909"/>
        <end position="965"/>
    </location>
</feature>
<dbReference type="InterPro" id="IPR027417">
    <property type="entry name" value="P-loop_NTPase"/>
</dbReference>
<dbReference type="PANTHER" id="PTHR19306">
    <property type="entry name" value="STRUCTURAL MAINTENANCE OF CHROMOSOMES 5,6 SMC5, SMC6"/>
    <property type="match status" value="1"/>
</dbReference>
<proteinExistence type="inferred from homology"/>
<sequence>MEESTSRVPPTLHQPTAGIIKRLRLENFMCHSKHETDFGSHVNFITGQNGSGKSAVLTALCVAFGCRAKGTQRASSLKDFIKTGASNAVIQVEIQNEGEDAFKPDIYGDVIIVERRISESTSSTTLKDHQGRKIVSRKAELLEIVEHFNVGSLSDNTAFLNVLSRINLTSFELVLILCCIIDVENPCVIMTQDKSREFLHSGNNKDKFKQVNDLLESISKEIIVAHDIVEELEAAIRPIEKELNELQVKIKTMEHVEQISIQIQQLKKKLAWSWVYDVDKQLEEQNIKIEKLKNRIPTCQAKIDQQLHRIEKLMESCSEKRAEIKSMLATASQVNQMKENLNQSVSMRESSLWLPYHSSLENLLPYHLSRLITPYNKLQNACIVDNTWSAEESDKEEKLKWLKNEVHAADLELKRLKDEDAAMMDCIRRQNEEIRKIADQDADEKVFKIRDHEKNRHAITCRIRDLQQHQSNKITVFGGDKVINLLRIIERNHLKFKMPPIGPIGAHLKLLHGNKWAVALEYAIGKLLNSFIVTDHTDFRLLKQCAKEANYGHLQIIIYDFSTPRLMMPQHMLPDTEHPSVLSVLQCENHTVINVLVDLGNVERQVLVNDYETGKVVAFERRVRNLKEVYAANGCRIRCLLTLSKSLNDSVLGFVPCCSHALWNWFSRGSVQTVLPPNKRQRTGRLCGSFEDEIEKLHAEADDELKAADDCKRIKRAAEVKLEELDKKVNSIKVPFVKRALSQVSFVTGQPLGYFCYWPLFAFTHHVLVWWAAEQVRPGILFDRYAILGDDVLITDPLVVEQYRLGLQRLGVQISTHQSLISSTGAVEFAKPFLVKDMRVNLSPVSMKALCGFHHPHGYYRFISWGWSEGCNFKQCLQQKGCEAAGKADALKVKFDKLCESANVEIAALEKSECELVEIEKQLDSAKKAKEHYEGVMKNKVLLDIKEAEEHYLELTKRREESVEKASIICSQNELDSLGGCDGNTPEQISAQVERLNQTHKRESQRHDIIILIDVFMYSESIDDLRMLYKKKERKIMKRQQVYKTLRQKLDACQRALELRQRKFQRNATYLKHQLSWKFNGHLRKKGISGLIKVNYEDKTLMIEVQMPQDASNRAVRDTRGLSGGERSFSTLCFALALHEMTEAAFRAMDEFDVFMDAVSRKISLDTLVDFAEAHGSQWIFITPHDTSMVRAGDRIKKMQMAAPRS</sequence>
<dbReference type="Proteomes" id="UP001603857">
    <property type="component" value="Unassembled WGS sequence"/>
</dbReference>
<evidence type="ECO:0000256" key="5">
    <source>
        <dbReference type="ARBA" id="ARBA00022741"/>
    </source>
</evidence>
<evidence type="ECO:0000256" key="6">
    <source>
        <dbReference type="ARBA" id="ARBA00022763"/>
    </source>
</evidence>
<accession>A0ABD1M0P0</accession>
<keyword evidence="11" id="KW-0539">Nucleus</keyword>
<keyword evidence="15" id="KW-1185">Reference proteome</keyword>
<name>A0ABD1M0P0_9FABA</name>
<dbReference type="GO" id="GO:0005694">
    <property type="term" value="C:chromosome"/>
    <property type="evidence" value="ECO:0007669"/>
    <property type="project" value="UniProtKB-SubCell"/>
</dbReference>
<dbReference type="SUPFAM" id="SSF75553">
    <property type="entry name" value="Smc hinge domain"/>
    <property type="match status" value="1"/>
</dbReference>
<keyword evidence="4" id="KW-0158">Chromosome</keyword>
<evidence type="ECO:0000256" key="3">
    <source>
        <dbReference type="ARBA" id="ARBA00006793"/>
    </source>
</evidence>
<dbReference type="GO" id="GO:0005634">
    <property type="term" value="C:nucleus"/>
    <property type="evidence" value="ECO:0007669"/>
    <property type="project" value="UniProtKB-SubCell"/>
</dbReference>
<dbReference type="GO" id="GO:0006281">
    <property type="term" value="P:DNA repair"/>
    <property type="evidence" value="ECO:0007669"/>
    <property type="project" value="UniProtKB-KW"/>
</dbReference>
<evidence type="ECO:0000256" key="4">
    <source>
        <dbReference type="ARBA" id="ARBA00022454"/>
    </source>
</evidence>
<comment type="caution">
    <text evidence="14">The sequence shown here is derived from an EMBL/GenBank/DDBJ whole genome shotgun (WGS) entry which is preliminary data.</text>
</comment>
<feature type="coiled-coil region" evidence="12">
    <location>
        <begin position="275"/>
        <end position="302"/>
    </location>
</feature>
<dbReference type="GO" id="GO:0005524">
    <property type="term" value="F:ATP binding"/>
    <property type="evidence" value="ECO:0007669"/>
    <property type="project" value="UniProtKB-KW"/>
</dbReference>
<evidence type="ECO:0000256" key="8">
    <source>
        <dbReference type="ARBA" id="ARBA00023054"/>
    </source>
</evidence>
<keyword evidence="6" id="KW-0227">DNA damage</keyword>
<dbReference type="PANTHER" id="PTHR19306:SF6">
    <property type="entry name" value="STRUCTURAL MAINTENANCE OF CHROMOSOMES PROTEIN 6"/>
    <property type="match status" value="1"/>
</dbReference>
<keyword evidence="5" id="KW-0547">Nucleotide-binding</keyword>
<protein>
    <recommendedName>
        <fullName evidence="13">RecF/RecN/SMC N-terminal domain-containing protein</fullName>
    </recommendedName>
</protein>
<keyword evidence="8 12" id="KW-0175">Coiled coil</keyword>
<dbReference type="GO" id="GO:0051276">
    <property type="term" value="P:chromosome organization"/>
    <property type="evidence" value="ECO:0007669"/>
    <property type="project" value="UniProtKB-ARBA"/>
</dbReference>
<dbReference type="Gene3D" id="3.40.50.300">
    <property type="entry name" value="P-loop containing nucleotide triphosphate hydrolases"/>
    <property type="match status" value="2"/>
</dbReference>
<dbReference type="InterPro" id="IPR036277">
    <property type="entry name" value="SMC_hinge_sf"/>
</dbReference>
<organism evidence="14 15">
    <name type="scientific">Flemingia macrophylla</name>
    <dbReference type="NCBI Taxonomy" id="520843"/>
    <lineage>
        <taxon>Eukaryota</taxon>
        <taxon>Viridiplantae</taxon>
        <taxon>Streptophyta</taxon>
        <taxon>Embryophyta</taxon>
        <taxon>Tracheophyta</taxon>
        <taxon>Spermatophyta</taxon>
        <taxon>Magnoliopsida</taxon>
        <taxon>eudicotyledons</taxon>
        <taxon>Gunneridae</taxon>
        <taxon>Pentapetalae</taxon>
        <taxon>rosids</taxon>
        <taxon>fabids</taxon>
        <taxon>Fabales</taxon>
        <taxon>Fabaceae</taxon>
        <taxon>Papilionoideae</taxon>
        <taxon>50 kb inversion clade</taxon>
        <taxon>NPAAA clade</taxon>
        <taxon>indigoferoid/millettioid clade</taxon>
        <taxon>Phaseoleae</taxon>
        <taxon>Flemingia</taxon>
    </lineage>
</organism>
<keyword evidence="9" id="KW-0233">DNA recombination</keyword>
<reference evidence="14 15" key="1">
    <citation type="submission" date="2024-08" db="EMBL/GenBank/DDBJ databases">
        <title>Insights into the chromosomal genome structure of Flemingia macrophylla.</title>
        <authorList>
            <person name="Ding Y."/>
            <person name="Zhao Y."/>
            <person name="Bi W."/>
            <person name="Wu M."/>
            <person name="Zhao G."/>
            <person name="Gong Y."/>
            <person name="Li W."/>
            <person name="Zhang P."/>
        </authorList>
    </citation>
    <scope>NUCLEOTIDE SEQUENCE [LARGE SCALE GENOMIC DNA]</scope>
    <source>
        <strain evidence="14">DYQJB</strain>
        <tissue evidence="14">Leaf</tissue>
    </source>
</reference>
<evidence type="ECO:0000313" key="15">
    <source>
        <dbReference type="Proteomes" id="UP001603857"/>
    </source>
</evidence>
<comment type="similarity">
    <text evidence="3">Belongs to the SMC family. SMC6 subfamily.</text>
</comment>
<evidence type="ECO:0000259" key="13">
    <source>
        <dbReference type="Pfam" id="PF02463"/>
    </source>
</evidence>
<feature type="domain" description="RecF/RecN/SMC N-terminal" evidence="13">
    <location>
        <begin position="20"/>
        <end position="1201"/>
    </location>
</feature>
<evidence type="ECO:0000256" key="11">
    <source>
        <dbReference type="ARBA" id="ARBA00023242"/>
    </source>
</evidence>
<evidence type="ECO:0000256" key="10">
    <source>
        <dbReference type="ARBA" id="ARBA00023204"/>
    </source>
</evidence>
<dbReference type="EMBL" id="JBGMDY010000007">
    <property type="protein sequence ID" value="KAL2329351.1"/>
    <property type="molecule type" value="Genomic_DNA"/>
</dbReference>
<evidence type="ECO:0000256" key="2">
    <source>
        <dbReference type="ARBA" id="ARBA00004286"/>
    </source>
</evidence>
<dbReference type="GO" id="GO:0006310">
    <property type="term" value="P:DNA recombination"/>
    <property type="evidence" value="ECO:0007669"/>
    <property type="project" value="UniProtKB-KW"/>
</dbReference>
<evidence type="ECO:0000313" key="14">
    <source>
        <dbReference type="EMBL" id="KAL2329351.1"/>
    </source>
</evidence>
<evidence type="ECO:0000256" key="9">
    <source>
        <dbReference type="ARBA" id="ARBA00023172"/>
    </source>
</evidence>
<keyword evidence="10" id="KW-0234">DNA repair</keyword>
<keyword evidence="7" id="KW-0067">ATP-binding</keyword>
<evidence type="ECO:0000256" key="7">
    <source>
        <dbReference type="ARBA" id="ARBA00022840"/>
    </source>
</evidence>
<comment type="subcellular location">
    <subcellularLocation>
        <location evidence="2">Chromosome</location>
    </subcellularLocation>
    <subcellularLocation>
        <location evidence="1">Nucleus</location>
    </subcellularLocation>
</comment>
<evidence type="ECO:0000256" key="1">
    <source>
        <dbReference type="ARBA" id="ARBA00004123"/>
    </source>
</evidence>
<dbReference type="InterPro" id="IPR003395">
    <property type="entry name" value="RecF/RecN/SMC_N"/>
</dbReference>
<evidence type="ECO:0000256" key="12">
    <source>
        <dbReference type="SAM" id="Coils"/>
    </source>
</evidence>